<evidence type="ECO:0000313" key="3">
    <source>
        <dbReference type="Proteomes" id="UP000250234"/>
    </source>
</evidence>
<evidence type="ECO:0000259" key="1">
    <source>
        <dbReference type="SMART" id="SM00507"/>
    </source>
</evidence>
<proteinExistence type="predicted"/>
<name>A0A2X3C3D1_CLOPF</name>
<dbReference type="AlphaFoldDB" id="A0A2X3C3D1"/>
<reference evidence="2 3" key="1">
    <citation type="submission" date="2018-06" db="EMBL/GenBank/DDBJ databases">
        <authorList>
            <consortium name="Pathogen Informatics"/>
            <person name="Doyle S."/>
        </authorList>
    </citation>
    <scope>NUCLEOTIDE SEQUENCE [LARGE SCALE GENOMIC DNA]</scope>
    <source>
        <strain evidence="2 3">NCTC8081</strain>
    </source>
</reference>
<dbReference type="SMART" id="SM00507">
    <property type="entry name" value="HNHc"/>
    <property type="match status" value="1"/>
</dbReference>
<sequence length="468" mass="55606">MPKKCDYTFEINKDILAKFGKRIDWNKVNEIEVYCKELDNVYKIQILDKKRDKRSSLYLLFKYMEKQSSLYIRTNNLTNGRLKTVFQELGIIAKEVEQENELMKRCNVCGEIKKISEFEKNKSCKYGHVGTCKVCRFDRRKKFNKVCETCKKEFSTINIKTKFCSVQCKPQCQNKKIIVKCSTCGKEKKVNMFRFKNNKDFYCSEKCKNMGYSKKYSGKNSHKYSRITVNCSICNKEITRNKYEINKPKYNFCSFECKAKGIKKFYSGENSPMYGRERLELRGEKNPNYNPNKTREQRQKDRKLLENTNWIKDILKRDKYICKCCGKNGNNMVAHHLDGYNWCKEKRYDIHNGVTLCQKCHKEFHSYYGYGNNTREQYYEFLYLYIDGVFDKEKQKINKNYNNNRSCKKVICITTNEIFNSLTEGANKYNISIQAISNNIRKPLKNKHAGVHPESNQALIWKYYDSSK</sequence>
<dbReference type="RefSeq" id="WP_111945835.1">
    <property type="nucleotide sequence ID" value="NZ_CATNYA010000026.1"/>
</dbReference>
<dbReference type="CDD" id="cd00085">
    <property type="entry name" value="HNHc"/>
    <property type="match status" value="1"/>
</dbReference>
<dbReference type="InterPro" id="IPR003615">
    <property type="entry name" value="HNH_nuc"/>
</dbReference>
<dbReference type="Proteomes" id="UP000250234">
    <property type="component" value="Unassembled WGS sequence"/>
</dbReference>
<evidence type="ECO:0000313" key="2">
    <source>
        <dbReference type="EMBL" id="SQC07643.1"/>
    </source>
</evidence>
<accession>A0A2X3C3D1</accession>
<dbReference type="EMBL" id="UAWO01000002">
    <property type="protein sequence ID" value="SQC07643.1"/>
    <property type="molecule type" value="Genomic_DNA"/>
</dbReference>
<protein>
    <recommendedName>
        <fullName evidence="1">HNH nuclease domain-containing protein</fullName>
    </recommendedName>
</protein>
<gene>
    <name evidence="2" type="ORF">NCTC8081_01754</name>
</gene>
<organism evidence="2 3">
    <name type="scientific">Clostridium perfringens</name>
    <dbReference type="NCBI Taxonomy" id="1502"/>
    <lineage>
        <taxon>Bacteria</taxon>
        <taxon>Bacillati</taxon>
        <taxon>Bacillota</taxon>
        <taxon>Clostridia</taxon>
        <taxon>Eubacteriales</taxon>
        <taxon>Clostridiaceae</taxon>
        <taxon>Clostridium</taxon>
    </lineage>
</organism>
<dbReference type="Gene3D" id="1.10.30.50">
    <property type="match status" value="1"/>
</dbReference>
<feature type="domain" description="HNH nuclease" evidence="1">
    <location>
        <begin position="309"/>
        <end position="362"/>
    </location>
</feature>